<comment type="catalytic activity">
    <reaction evidence="3">
        <text>3-O-[beta-D-GlcA-(1-&gt;3)-beta-D-Gal-(1-&gt;3)-beta-D-Gal-(1-&gt;4)-beta-D-2-O-P-Xyl]-L-seryl-[protein] + H2O = 3-O-(beta-D-GlcA-(1-&gt;3)-beta-D-Gal-(1-&gt;3)-beta-D-Gal-(1-&gt;4)-beta-D-Xyl)-L-seryl-[protein] + phosphate</text>
        <dbReference type="Rhea" id="RHEA:56512"/>
        <dbReference type="Rhea" id="RHEA-COMP:12573"/>
        <dbReference type="Rhea" id="RHEA-COMP:14559"/>
        <dbReference type="ChEBI" id="CHEBI:15377"/>
        <dbReference type="ChEBI" id="CHEBI:43474"/>
        <dbReference type="ChEBI" id="CHEBI:132093"/>
        <dbReference type="ChEBI" id="CHEBI:140495"/>
    </reaction>
</comment>
<gene>
    <name evidence="8" type="primary">PXYLP1</name>
    <name evidence="8" type="ORF">BLAG_LOCUS4546</name>
</gene>
<evidence type="ECO:0000256" key="7">
    <source>
        <dbReference type="SAM" id="Phobius"/>
    </source>
</evidence>
<accession>A0A8J9VTP8</accession>
<evidence type="ECO:0000256" key="4">
    <source>
        <dbReference type="ARBA" id="ARBA00040357"/>
    </source>
</evidence>
<keyword evidence="7" id="KW-1133">Transmembrane helix</keyword>
<evidence type="ECO:0000256" key="3">
    <source>
        <dbReference type="ARBA" id="ARBA00036311"/>
    </source>
</evidence>
<evidence type="ECO:0000256" key="2">
    <source>
        <dbReference type="ARBA" id="ARBA00022801"/>
    </source>
</evidence>
<name>A0A8J9VTP8_BRALA</name>
<comment type="similarity">
    <text evidence="1">Belongs to the histidine acid phosphatase family.</text>
</comment>
<feature type="transmembrane region" description="Helical" evidence="7">
    <location>
        <begin position="7"/>
        <end position="29"/>
    </location>
</feature>
<organism evidence="8 9">
    <name type="scientific">Branchiostoma lanceolatum</name>
    <name type="common">Common lancelet</name>
    <name type="synonym">Amphioxus lanceolatum</name>
    <dbReference type="NCBI Taxonomy" id="7740"/>
    <lineage>
        <taxon>Eukaryota</taxon>
        <taxon>Metazoa</taxon>
        <taxon>Chordata</taxon>
        <taxon>Cephalochordata</taxon>
        <taxon>Leptocardii</taxon>
        <taxon>Amphioxiformes</taxon>
        <taxon>Branchiostomatidae</taxon>
        <taxon>Branchiostoma</taxon>
    </lineage>
</organism>
<keyword evidence="2" id="KW-0378">Hydrolase</keyword>
<dbReference type="InterPro" id="IPR029033">
    <property type="entry name" value="His_PPase_superfam"/>
</dbReference>
<dbReference type="EMBL" id="OV696696">
    <property type="protein sequence ID" value="CAH1240690.1"/>
    <property type="molecule type" value="Genomic_DNA"/>
</dbReference>
<evidence type="ECO:0000256" key="6">
    <source>
        <dbReference type="SAM" id="MobiDB-lite"/>
    </source>
</evidence>
<keyword evidence="7" id="KW-0472">Membrane</keyword>
<keyword evidence="7" id="KW-0812">Transmembrane</keyword>
<dbReference type="InterPro" id="IPR050645">
    <property type="entry name" value="Histidine_acid_phosphatase"/>
</dbReference>
<dbReference type="Pfam" id="PF00328">
    <property type="entry name" value="His_Phos_2"/>
    <property type="match status" value="2"/>
</dbReference>
<dbReference type="InterPro" id="IPR000560">
    <property type="entry name" value="His_Pase_clade-2"/>
</dbReference>
<dbReference type="PANTHER" id="PTHR11567:SF110">
    <property type="entry name" value="2-PHOSPHOXYLOSE PHOSPHATASE 1"/>
    <property type="match status" value="1"/>
</dbReference>
<dbReference type="Gene3D" id="3.40.50.1240">
    <property type="entry name" value="Phosphoglycerate mutase-like"/>
    <property type="match status" value="1"/>
</dbReference>
<dbReference type="GO" id="GO:0016791">
    <property type="term" value="F:phosphatase activity"/>
    <property type="evidence" value="ECO:0007669"/>
    <property type="project" value="TreeGrafter"/>
</dbReference>
<dbReference type="PANTHER" id="PTHR11567">
    <property type="entry name" value="ACID PHOSPHATASE-RELATED"/>
    <property type="match status" value="1"/>
</dbReference>
<reference evidence="8" key="1">
    <citation type="submission" date="2022-01" db="EMBL/GenBank/DDBJ databases">
        <authorList>
            <person name="Braso-Vives M."/>
        </authorList>
    </citation>
    <scope>NUCLEOTIDE SEQUENCE</scope>
</reference>
<dbReference type="Proteomes" id="UP000838412">
    <property type="component" value="Chromosome 11"/>
</dbReference>
<proteinExistence type="inferred from homology"/>
<dbReference type="GO" id="GO:0006024">
    <property type="term" value="P:glycosaminoglycan biosynthetic process"/>
    <property type="evidence" value="ECO:0007669"/>
    <property type="project" value="TreeGrafter"/>
</dbReference>
<evidence type="ECO:0000256" key="1">
    <source>
        <dbReference type="ARBA" id="ARBA00005375"/>
    </source>
</evidence>
<dbReference type="GO" id="GO:0005794">
    <property type="term" value="C:Golgi apparatus"/>
    <property type="evidence" value="ECO:0007669"/>
    <property type="project" value="TreeGrafter"/>
</dbReference>
<sequence length="488" mass="55305">MRRKHAVILLATFCLISCLTVFLISTWVYEDPQGKTKGRHPKYASSQRVKIENRDSRERDGIHTPNRHPSFGQQFLEEYCNVPNASVSGEEGEAPPGYQLESVQLLIRHGDRTTQYAIPGLGLEPWNCKLDPDRSPSHSKLPAFINSVSALNPERLDKPLHMYSAYPQAKVCKYGHLTQQGVVQHLYNGEHLHNVYIKKWKLLLPTWNRSDVLLMTTQMSRTYHSAMAFLYTFLPTFDAADWFIHAVNSLVFCHGGKDCECSSKVMYFRKEASRYAHRTESGEGVARVLKEIAHTFEMTRSQLGSLTHVLDLFNTHLCHKIDLPCGGKTCLKMKQFETLIKHFMENNRMRAEEGVFASYAALEMNPMLSDIVSSMERFAAGEDGVHKFVLYSGHDVTVSPLLYALGIPETKWCPYATRVVFELWRASAGVARYVRVLYNGVNVTDQLKVCASSTDGMCPLESFASFIKKGVFQQFGADSYQDACMKMP</sequence>
<feature type="region of interest" description="Disordered" evidence="6">
    <location>
        <begin position="33"/>
        <end position="70"/>
    </location>
</feature>
<dbReference type="OrthoDB" id="10262962at2759"/>
<dbReference type="SUPFAM" id="SSF53254">
    <property type="entry name" value="Phosphoglycerate mutase-like"/>
    <property type="match status" value="1"/>
</dbReference>
<evidence type="ECO:0000313" key="9">
    <source>
        <dbReference type="Proteomes" id="UP000838412"/>
    </source>
</evidence>
<dbReference type="AlphaFoldDB" id="A0A8J9VTP8"/>
<protein>
    <recommendedName>
        <fullName evidence="4">2-phosphoxylose phosphatase 1</fullName>
    </recommendedName>
    <alternativeName>
        <fullName evidence="5">Acid phosphatase-like protein 2</fullName>
    </alternativeName>
</protein>
<feature type="compositionally biased region" description="Basic and acidic residues" evidence="6">
    <location>
        <begin position="49"/>
        <end position="62"/>
    </location>
</feature>
<keyword evidence="9" id="KW-1185">Reference proteome</keyword>
<evidence type="ECO:0000313" key="8">
    <source>
        <dbReference type="EMBL" id="CAH1240690.1"/>
    </source>
</evidence>
<dbReference type="CDD" id="cd07061">
    <property type="entry name" value="HP_HAP_like"/>
    <property type="match status" value="1"/>
</dbReference>
<dbReference type="GO" id="GO:0050650">
    <property type="term" value="P:chondroitin sulfate proteoglycan biosynthetic process"/>
    <property type="evidence" value="ECO:0007669"/>
    <property type="project" value="TreeGrafter"/>
</dbReference>
<evidence type="ECO:0000256" key="5">
    <source>
        <dbReference type="ARBA" id="ARBA00041499"/>
    </source>
</evidence>